<accession>A0ABS5BWT9</accession>
<gene>
    <name evidence="3" type="ORF">J8F10_23210</name>
</gene>
<evidence type="ECO:0000313" key="3">
    <source>
        <dbReference type="EMBL" id="MBP3958169.1"/>
    </source>
</evidence>
<evidence type="ECO:0000313" key="4">
    <source>
        <dbReference type="Proteomes" id="UP000676565"/>
    </source>
</evidence>
<evidence type="ECO:0000259" key="2">
    <source>
        <dbReference type="Pfam" id="PF13360"/>
    </source>
</evidence>
<keyword evidence="4" id="KW-1185">Reference proteome</keyword>
<sequence length="591" mass="62320">MADPTDWAPEPAPVRAGWRRALVVAIVFGASMYGLGRLAGRNDSIPIPSQMMMLMVMLGPVVALLGFALWWVALGDGKFGRRVLGVLVVAAGIAIAVVGADSKMRPFAGIWGIPLTAAITGSVLAVVPAARRWPAAGLISLAAVSPWLALRLDGVTGTFEMDTSYRWVPSVAESAAEQLADRATVVPTGTVAELVPVSPLDWPGFRGAHRDGAVAAAAVRGWDGTAPRELWRNTTVGPAWSSFSEVGGFIYTQEQRGDSESVVCYRADTGDVVWARGEPGKHADAPSGVGPRATPTYANGRVFAATASGAIMCLRATDGEPVWVVNLADRFGATKPTFGHSASPLVVGDRVIVHPASKTGPRLAALDAATGATQWAVEAQGTEGYSSPHPATIAGASQVLIFNGAGLFGHDSETGRELWKYDWVTAQNEPTTVQPLVLPDGRIVIGGGNVGIGTRCVKVKNEGGNWSASEVWKASKFTPKFNDVVRVGEHLYGLDSGCLVCLKLADGSRAWKDGQYGAGQVLLVGDNLLVVSETGQLACVAAKPDEFEELWKVDAVKGKTWNHPIVARGRLYLRNATVMVAFDRPGWTAGK</sequence>
<name>A0ABS5BWT9_9BACT</name>
<dbReference type="Pfam" id="PF13360">
    <property type="entry name" value="PQQ_2"/>
    <property type="match status" value="1"/>
</dbReference>
<dbReference type="RefSeq" id="WP_210657907.1">
    <property type="nucleotide sequence ID" value="NZ_JAGKQQ010000001.1"/>
</dbReference>
<feature type="transmembrane region" description="Helical" evidence="1">
    <location>
        <begin position="107"/>
        <end position="127"/>
    </location>
</feature>
<feature type="transmembrane region" description="Helical" evidence="1">
    <location>
        <begin position="20"/>
        <end position="40"/>
    </location>
</feature>
<dbReference type="SUPFAM" id="SSF50998">
    <property type="entry name" value="Quinoprotein alcohol dehydrogenase-like"/>
    <property type="match status" value="1"/>
</dbReference>
<proteinExistence type="predicted"/>
<dbReference type="InterPro" id="IPR002372">
    <property type="entry name" value="PQQ_rpt_dom"/>
</dbReference>
<protein>
    <submittedName>
        <fullName evidence="3">PQQ-like beta-propeller repeat protein</fullName>
    </submittedName>
</protein>
<dbReference type="Gene3D" id="2.130.10.10">
    <property type="entry name" value="YVTN repeat-like/Quinoprotein amine dehydrogenase"/>
    <property type="match status" value="1"/>
</dbReference>
<reference evidence="3 4" key="1">
    <citation type="submission" date="2021-04" db="EMBL/GenBank/DDBJ databases">
        <authorList>
            <person name="Ivanova A."/>
        </authorList>
    </citation>
    <scope>NUCLEOTIDE SEQUENCE [LARGE SCALE GENOMIC DNA]</scope>
    <source>
        <strain evidence="3 4">G18</strain>
    </source>
</reference>
<feature type="domain" description="Pyrrolo-quinoline quinone repeat" evidence="2">
    <location>
        <begin position="260"/>
        <end position="512"/>
    </location>
</feature>
<feature type="transmembrane region" description="Helical" evidence="1">
    <location>
        <begin position="52"/>
        <end position="73"/>
    </location>
</feature>
<organism evidence="3 4">
    <name type="scientific">Gemmata palustris</name>
    <dbReference type="NCBI Taxonomy" id="2822762"/>
    <lineage>
        <taxon>Bacteria</taxon>
        <taxon>Pseudomonadati</taxon>
        <taxon>Planctomycetota</taxon>
        <taxon>Planctomycetia</taxon>
        <taxon>Gemmatales</taxon>
        <taxon>Gemmataceae</taxon>
        <taxon>Gemmata</taxon>
    </lineage>
</organism>
<evidence type="ECO:0000256" key="1">
    <source>
        <dbReference type="SAM" id="Phobius"/>
    </source>
</evidence>
<dbReference type="Proteomes" id="UP000676565">
    <property type="component" value="Unassembled WGS sequence"/>
</dbReference>
<comment type="caution">
    <text evidence="3">The sequence shown here is derived from an EMBL/GenBank/DDBJ whole genome shotgun (WGS) entry which is preliminary data.</text>
</comment>
<feature type="transmembrane region" description="Helical" evidence="1">
    <location>
        <begin position="79"/>
        <end position="100"/>
    </location>
</feature>
<dbReference type="EMBL" id="JAGKQQ010000001">
    <property type="protein sequence ID" value="MBP3958169.1"/>
    <property type="molecule type" value="Genomic_DNA"/>
</dbReference>
<dbReference type="InterPro" id="IPR011047">
    <property type="entry name" value="Quinoprotein_ADH-like_sf"/>
</dbReference>
<dbReference type="PANTHER" id="PTHR34512">
    <property type="entry name" value="CELL SURFACE PROTEIN"/>
    <property type="match status" value="1"/>
</dbReference>
<dbReference type="InterPro" id="IPR015943">
    <property type="entry name" value="WD40/YVTN_repeat-like_dom_sf"/>
</dbReference>
<dbReference type="PANTHER" id="PTHR34512:SF30">
    <property type="entry name" value="OUTER MEMBRANE PROTEIN ASSEMBLY FACTOR BAMB"/>
    <property type="match status" value="1"/>
</dbReference>
<keyword evidence="1" id="KW-1133">Transmembrane helix</keyword>
<keyword evidence="1" id="KW-0472">Membrane</keyword>
<keyword evidence="1" id="KW-0812">Transmembrane</keyword>